<proteinExistence type="predicted"/>
<accession>A0A174TT18</accession>
<sequence length="78" mass="8099">MASSGGMASEATSSFLSPTPREALVSKVRMPLSRNSLRAGLGSFVPNASLIWATSASRPEAKSNSTMRRACSDRPAAA</sequence>
<evidence type="ECO:0000313" key="2">
    <source>
        <dbReference type="EMBL" id="CUQ13263.1"/>
    </source>
</evidence>
<evidence type="ECO:0000256" key="1">
    <source>
        <dbReference type="SAM" id="MobiDB-lite"/>
    </source>
</evidence>
<evidence type="ECO:0000313" key="3">
    <source>
        <dbReference type="Proteomes" id="UP000095746"/>
    </source>
</evidence>
<reference evidence="2 3" key="1">
    <citation type="submission" date="2015-09" db="EMBL/GenBank/DDBJ databases">
        <authorList>
            <consortium name="Pathogen Informatics"/>
        </authorList>
    </citation>
    <scope>NUCLEOTIDE SEQUENCE [LARGE SCALE GENOMIC DNA]</scope>
    <source>
        <strain evidence="2 3">2789STDY5608854</strain>
    </source>
</reference>
<organism evidence="2 3">
    <name type="scientific">Flavonifractor plautii</name>
    <name type="common">Fusobacterium plautii</name>
    <dbReference type="NCBI Taxonomy" id="292800"/>
    <lineage>
        <taxon>Bacteria</taxon>
        <taxon>Bacillati</taxon>
        <taxon>Bacillota</taxon>
        <taxon>Clostridia</taxon>
        <taxon>Eubacteriales</taxon>
        <taxon>Oscillospiraceae</taxon>
        <taxon>Flavonifractor</taxon>
    </lineage>
</organism>
<dbReference type="EMBL" id="CYZT01000703">
    <property type="protein sequence ID" value="CUQ13263.1"/>
    <property type="molecule type" value="Genomic_DNA"/>
</dbReference>
<gene>
    <name evidence="2" type="ORF">ERS852411_04006</name>
</gene>
<feature type="region of interest" description="Disordered" evidence="1">
    <location>
        <begin position="1"/>
        <end position="20"/>
    </location>
</feature>
<feature type="region of interest" description="Disordered" evidence="1">
    <location>
        <begin position="56"/>
        <end position="78"/>
    </location>
</feature>
<name>A0A174TT18_FLAPL</name>
<dbReference type="Proteomes" id="UP000095746">
    <property type="component" value="Unassembled WGS sequence"/>
</dbReference>
<protein>
    <submittedName>
        <fullName evidence="2">Uncharacterized protein</fullName>
    </submittedName>
</protein>
<dbReference type="AlphaFoldDB" id="A0A174TT18"/>
<feature type="compositionally biased region" description="Polar residues" evidence="1">
    <location>
        <begin position="56"/>
        <end position="67"/>
    </location>
</feature>